<dbReference type="Gene3D" id="3.40.30.10">
    <property type="entry name" value="Glutaredoxin"/>
    <property type="match status" value="1"/>
</dbReference>
<dbReference type="InterPro" id="IPR036249">
    <property type="entry name" value="Thioredoxin-like_sf"/>
</dbReference>
<dbReference type="SFLD" id="SFLDS00019">
    <property type="entry name" value="Glutathione_Transferase_(cytos"/>
    <property type="match status" value="1"/>
</dbReference>
<dbReference type="SUPFAM" id="SSF47616">
    <property type="entry name" value="GST C-terminal domain-like"/>
    <property type="match status" value="1"/>
</dbReference>
<dbReference type="SUPFAM" id="SSF52833">
    <property type="entry name" value="Thioredoxin-like"/>
    <property type="match status" value="1"/>
</dbReference>
<evidence type="ECO:0000313" key="2">
    <source>
        <dbReference type="Proteomes" id="UP000586722"/>
    </source>
</evidence>
<dbReference type="PROSITE" id="PS50404">
    <property type="entry name" value="GST_NTER"/>
    <property type="match status" value="1"/>
</dbReference>
<dbReference type="Pfam" id="PF13409">
    <property type="entry name" value="GST_N_2"/>
    <property type="match status" value="1"/>
</dbReference>
<proteinExistence type="predicted"/>
<dbReference type="Gene3D" id="1.20.1050.10">
    <property type="match status" value="1"/>
</dbReference>
<dbReference type="CDD" id="cd03194">
    <property type="entry name" value="GST_C_3"/>
    <property type="match status" value="1"/>
</dbReference>
<dbReference type="GO" id="GO:0006559">
    <property type="term" value="P:L-phenylalanine catabolic process"/>
    <property type="evidence" value="ECO:0007669"/>
    <property type="project" value="TreeGrafter"/>
</dbReference>
<dbReference type="InterPro" id="IPR036282">
    <property type="entry name" value="Glutathione-S-Trfase_C_sf"/>
</dbReference>
<dbReference type="Pfam" id="PF13410">
    <property type="entry name" value="GST_C_2"/>
    <property type="match status" value="1"/>
</dbReference>
<dbReference type="RefSeq" id="WP_161676495.1">
    <property type="nucleotide sequence ID" value="NZ_JAABLP010000003.1"/>
</dbReference>
<dbReference type="GO" id="GO:0006749">
    <property type="term" value="P:glutathione metabolic process"/>
    <property type="evidence" value="ECO:0007669"/>
    <property type="project" value="TreeGrafter"/>
</dbReference>
<keyword evidence="2" id="KW-1185">Reference proteome</keyword>
<protein>
    <submittedName>
        <fullName evidence="1">Glutathione S-transferase</fullName>
    </submittedName>
</protein>
<dbReference type="CDD" id="cd03043">
    <property type="entry name" value="GST_N_1"/>
    <property type="match status" value="1"/>
</dbReference>
<dbReference type="InterPro" id="IPR040079">
    <property type="entry name" value="Glutathione_S-Trfase"/>
</dbReference>
<dbReference type="PANTHER" id="PTHR42673:SF4">
    <property type="entry name" value="MALEYLACETOACETATE ISOMERASE"/>
    <property type="match status" value="1"/>
</dbReference>
<comment type="caution">
    <text evidence="1">The sequence shown here is derived from an EMBL/GenBank/DDBJ whole genome shotgun (WGS) entry which is preliminary data.</text>
</comment>
<dbReference type="InterPro" id="IPR004045">
    <property type="entry name" value="Glutathione_S-Trfase_N"/>
</dbReference>
<gene>
    <name evidence="1" type="ORF">GWI72_12325</name>
</gene>
<dbReference type="GO" id="GO:0016034">
    <property type="term" value="F:maleylacetoacetate isomerase activity"/>
    <property type="evidence" value="ECO:0007669"/>
    <property type="project" value="TreeGrafter"/>
</dbReference>
<reference evidence="2" key="1">
    <citation type="submission" date="2020-01" db="EMBL/GenBank/DDBJ databases">
        <authorList>
            <person name="Fang Y."/>
            <person name="Sun R."/>
            <person name="Nie L."/>
            <person name="He J."/>
            <person name="Hao L."/>
            <person name="Wang L."/>
            <person name="Su S."/>
            <person name="Lv E."/>
            <person name="Zhang Z."/>
            <person name="Xie R."/>
            <person name="Liu H."/>
        </authorList>
    </citation>
    <scope>NUCLEOTIDE SEQUENCE [LARGE SCALE GENOMIC DNA]</scope>
    <source>
        <strain evidence="2">XCT-53</strain>
    </source>
</reference>
<dbReference type="GO" id="GO:0004364">
    <property type="term" value="F:glutathione transferase activity"/>
    <property type="evidence" value="ECO:0007669"/>
    <property type="project" value="TreeGrafter"/>
</dbReference>
<accession>A0A7X5F3I0</accession>
<evidence type="ECO:0000313" key="1">
    <source>
        <dbReference type="EMBL" id="NBN79056.1"/>
    </source>
</evidence>
<sequence>MRLYIGNKNYSSWSLRPWVLMRVLDIPFEERLVPFRSAEWQAVEELSPTGRVPCLVDGERLVWDSLAITEYLAEIRSEVWPADRTARAFARSVAAEMHSGFQALRAMCSMNCGLKVRLSAVTPAVARDWARIDALWQDGLSRFGGPFLAGTGFTAADAFYAPVAFRARTYAPDLSPASSAYVARLLDLPAMQDWFRAALAEPWRDAPHEAEILAAGTILEDLRQAG</sequence>
<dbReference type="AlphaFoldDB" id="A0A7X5F3I0"/>
<dbReference type="Proteomes" id="UP000586722">
    <property type="component" value="Unassembled WGS sequence"/>
</dbReference>
<dbReference type="PANTHER" id="PTHR42673">
    <property type="entry name" value="MALEYLACETOACETATE ISOMERASE"/>
    <property type="match status" value="1"/>
</dbReference>
<dbReference type="EMBL" id="JAABLQ010000001">
    <property type="protein sequence ID" value="NBN79056.1"/>
    <property type="molecule type" value="Genomic_DNA"/>
</dbReference>
<organism evidence="1 2">
    <name type="scientific">Pannonibacter tanglangensis</name>
    <dbReference type="NCBI Taxonomy" id="2750084"/>
    <lineage>
        <taxon>Bacteria</taxon>
        <taxon>Pseudomonadati</taxon>
        <taxon>Pseudomonadota</taxon>
        <taxon>Alphaproteobacteria</taxon>
        <taxon>Hyphomicrobiales</taxon>
        <taxon>Stappiaceae</taxon>
        <taxon>Pannonibacter</taxon>
    </lineage>
</organism>
<name>A0A7X5F3I0_9HYPH</name>